<comment type="caution">
    <text evidence="3">The sequence shown here is derived from an EMBL/GenBank/DDBJ whole genome shotgun (WGS) entry which is preliminary data.</text>
</comment>
<accession>A0ABW4BFE7</accession>
<evidence type="ECO:0000256" key="2">
    <source>
        <dbReference type="SAM" id="Phobius"/>
    </source>
</evidence>
<keyword evidence="2" id="KW-1133">Transmembrane helix</keyword>
<dbReference type="EMBL" id="JBHTOA010000031">
    <property type="protein sequence ID" value="MFD1399227.1"/>
    <property type="molecule type" value="Genomic_DNA"/>
</dbReference>
<organism evidence="3 4">
    <name type="scientific">Lacticaseibacillus suilingensis</name>
    <dbReference type="NCBI Taxonomy" id="2799577"/>
    <lineage>
        <taxon>Bacteria</taxon>
        <taxon>Bacillati</taxon>
        <taxon>Bacillota</taxon>
        <taxon>Bacilli</taxon>
        <taxon>Lactobacillales</taxon>
        <taxon>Lactobacillaceae</taxon>
        <taxon>Lacticaseibacillus</taxon>
    </lineage>
</organism>
<keyword evidence="2" id="KW-0812">Transmembrane</keyword>
<sequence>MEEETKETRDLKGALITGIVGVILAVLLMVAHQVIWGVLTLVLVAAIVWHILHQPAAKPGLPSDRATITELEQKNGHLPLDWEPITSASAAESLLTEKVGDFGWHTESGTVAVSSPIQFVVTSQDGQRYVVFATGEYTAAPVEGQANTETSADKTVAASETSANDAAAAAPAPSDLAESTSTQRESEVK</sequence>
<evidence type="ECO:0000313" key="4">
    <source>
        <dbReference type="Proteomes" id="UP001597199"/>
    </source>
</evidence>
<keyword evidence="2" id="KW-0472">Membrane</keyword>
<reference evidence="4" key="1">
    <citation type="journal article" date="2019" name="Int. J. Syst. Evol. Microbiol.">
        <title>The Global Catalogue of Microorganisms (GCM) 10K type strain sequencing project: providing services to taxonomists for standard genome sequencing and annotation.</title>
        <authorList>
            <consortium name="The Broad Institute Genomics Platform"/>
            <consortium name="The Broad Institute Genome Sequencing Center for Infectious Disease"/>
            <person name="Wu L."/>
            <person name="Ma J."/>
        </authorList>
    </citation>
    <scope>NUCLEOTIDE SEQUENCE [LARGE SCALE GENOMIC DNA]</scope>
    <source>
        <strain evidence="4">CCM 9110</strain>
    </source>
</reference>
<name>A0ABW4BFE7_9LACO</name>
<proteinExistence type="predicted"/>
<gene>
    <name evidence="3" type="ORF">ACFQ41_07880</name>
</gene>
<protein>
    <submittedName>
        <fullName evidence="3">Uncharacterized protein</fullName>
    </submittedName>
</protein>
<feature type="transmembrane region" description="Helical" evidence="2">
    <location>
        <begin position="12"/>
        <end position="28"/>
    </location>
</feature>
<feature type="transmembrane region" description="Helical" evidence="2">
    <location>
        <begin position="34"/>
        <end position="52"/>
    </location>
</feature>
<feature type="compositionally biased region" description="Low complexity" evidence="1">
    <location>
        <begin position="157"/>
        <end position="179"/>
    </location>
</feature>
<evidence type="ECO:0000256" key="1">
    <source>
        <dbReference type="SAM" id="MobiDB-lite"/>
    </source>
</evidence>
<dbReference type="RefSeq" id="WP_204118064.1">
    <property type="nucleotide sequence ID" value="NZ_BOLV01000002.1"/>
</dbReference>
<feature type="region of interest" description="Disordered" evidence="1">
    <location>
        <begin position="143"/>
        <end position="189"/>
    </location>
</feature>
<dbReference type="Proteomes" id="UP001597199">
    <property type="component" value="Unassembled WGS sequence"/>
</dbReference>
<keyword evidence="4" id="KW-1185">Reference proteome</keyword>
<evidence type="ECO:0000313" key="3">
    <source>
        <dbReference type="EMBL" id="MFD1399227.1"/>
    </source>
</evidence>